<keyword evidence="6" id="KW-1185">Reference proteome</keyword>
<evidence type="ECO:0000256" key="3">
    <source>
        <dbReference type="SAM" id="MobiDB-lite"/>
    </source>
</evidence>
<evidence type="ECO:0000256" key="2">
    <source>
        <dbReference type="ARBA" id="ARBA00023315"/>
    </source>
</evidence>
<feature type="region of interest" description="Disordered" evidence="3">
    <location>
        <begin position="208"/>
        <end position="230"/>
    </location>
</feature>
<dbReference type="EMBL" id="JAZGQK010000001">
    <property type="protein sequence ID" value="MEE6257049.1"/>
    <property type="molecule type" value="Genomic_DNA"/>
</dbReference>
<accession>A0ABU7RLB1</accession>
<dbReference type="PANTHER" id="PTHR43420:SF12">
    <property type="entry name" value="N-ACETYLTRANSFERASE DOMAIN-CONTAINING PROTEIN"/>
    <property type="match status" value="1"/>
</dbReference>
<gene>
    <name evidence="5" type="ORF">V1633_00915</name>
</gene>
<keyword evidence="1 5" id="KW-0808">Transferase</keyword>
<evidence type="ECO:0000256" key="1">
    <source>
        <dbReference type="ARBA" id="ARBA00022679"/>
    </source>
</evidence>
<organism evidence="5 6">
    <name type="scientific">Plantactinospora sonchi</name>
    <dbReference type="NCBI Taxonomy" id="1544735"/>
    <lineage>
        <taxon>Bacteria</taxon>
        <taxon>Bacillati</taxon>
        <taxon>Actinomycetota</taxon>
        <taxon>Actinomycetes</taxon>
        <taxon>Micromonosporales</taxon>
        <taxon>Micromonosporaceae</taxon>
        <taxon>Plantactinospora</taxon>
    </lineage>
</organism>
<dbReference type="CDD" id="cd04301">
    <property type="entry name" value="NAT_SF"/>
    <property type="match status" value="1"/>
</dbReference>
<sequence>MLGRRDVGHRIVVRRIVGNSRGRTLFTDALGELVELTETHLTLATREGPLRVPLVEVHRAKRVPPARRPSAAAVIELERAADEAWPAQVRGRLGDWLLRAADNWTGRANSALPVGDPDRPLDEAIDAVRLWYAERGQPALVNVPLPLAAPIGAALDERGWGTRPLVLVQTAPLTTVLAATPPRPDLPGVELTDTPSAEWLALAAQRKAKRTHGRDDVGSPPGTPAGPEPAELPAAAYHVLTAVDQVRFAHLYDTPVHSGGSRELVAVARGTITGQGRWLGLTLVEVVPTARRRGLAQYLMRVLAEWAAGQGATDAFLQVEERNEAAVSLYRRLGFTTHHTYQTRTAP</sequence>
<dbReference type="PROSITE" id="PS51186">
    <property type="entry name" value="GNAT"/>
    <property type="match status" value="1"/>
</dbReference>
<dbReference type="SUPFAM" id="SSF55729">
    <property type="entry name" value="Acyl-CoA N-acyltransferases (Nat)"/>
    <property type="match status" value="1"/>
</dbReference>
<evidence type="ECO:0000313" key="6">
    <source>
        <dbReference type="Proteomes" id="UP001332243"/>
    </source>
</evidence>
<dbReference type="EC" id="2.3.1.-" evidence="5"/>
<dbReference type="Gene3D" id="3.40.630.30">
    <property type="match status" value="1"/>
</dbReference>
<feature type="domain" description="N-acetyltransferase" evidence="4">
    <location>
        <begin position="263"/>
        <end position="347"/>
    </location>
</feature>
<proteinExistence type="predicted"/>
<dbReference type="InterPro" id="IPR050680">
    <property type="entry name" value="YpeA/RimI_acetyltransf"/>
</dbReference>
<dbReference type="Proteomes" id="UP001332243">
    <property type="component" value="Unassembled WGS sequence"/>
</dbReference>
<protein>
    <submittedName>
        <fullName evidence="5">GNAT family N-acetyltransferase</fullName>
        <ecNumber evidence="5">2.3.1.-</ecNumber>
    </submittedName>
</protein>
<dbReference type="Pfam" id="PF24553">
    <property type="entry name" value="Rv0428c_C"/>
    <property type="match status" value="1"/>
</dbReference>
<dbReference type="RefSeq" id="WP_331212152.1">
    <property type="nucleotide sequence ID" value="NZ_JAZGQK010000001.1"/>
</dbReference>
<dbReference type="InterPro" id="IPR016181">
    <property type="entry name" value="Acyl_CoA_acyltransferase"/>
</dbReference>
<dbReference type="InterPro" id="IPR056935">
    <property type="entry name" value="Rv0428c-like_C"/>
</dbReference>
<evidence type="ECO:0000313" key="5">
    <source>
        <dbReference type="EMBL" id="MEE6257049.1"/>
    </source>
</evidence>
<dbReference type="PANTHER" id="PTHR43420">
    <property type="entry name" value="ACETYLTRANSFERASE"/>
    <property type="match status" value="1"/>
</dbReference>
<evidence type="ECO:0000259" key="4">
    <source>
        <dbReference type="PROSITE" id="PS51186"/>
    </source>
</evidence>
<keyword evidence="2 5" id="KW-0012">Acyltransferase</keyword>
<dbReference type="GO" id="GO:0016746">
    <property type="term" value="F:acyltransferase activity"/>
    <property type="evidence" value="ECO:0007669"/>
    <property type="project" value="UniProtKB-KW"/>
</dbReference>
<comment type="caution">
    <text evidence="5">The sequence shown here is derived from an EMBL/GenBank/DDBJ whole genome shotgun (WGS) entry which is preliminary data.</text>
</comment>
<reference evidence="5 6" key="1">
    <citation type="submission" date="2024-01" db="EMBL/GenBank/DDBJ databases">
        <title>Genome insights into Plantactinospora sonchi sp. nov.</title>
        <authorList>
            <person name="Wang L."/>
        </authorList>
    </citation>
    <scope>NUCLEOTIDE SEQUENCE [LARGE SCALE GENOMIC DNA]</scope>
    <source>
        <strain evidence="5 6">NEAU-QY2</strain>
    </source>
</reference>
<name>A0ABU7RLB1_9ACTN</name>
<dbReference type="InterPro" id="IPR000182">
    <property type="entry name" value="GNAT_dom"/>
</dbReference>